<name>A0A9W8TKB0_9PEZI</name>
<gene>
    <name evidence="2" type="ORF">NPX13_g7940</name>
</gene>
<keyword evidence="3" id="KW-1185">Reference proteome</keyword>
<evidence type="ECO:0000313" key="3">
    <source>
        <dbReference type="Proteomes" id="UP001148614"/>
    </source>
</evidence>
<feature type="compositionally biased region" description="Low complexity" evidence="1">
    <location>
        <begin position="77"/>
        <end position="91"/>
    </location>
</feature>
<dbReference type="Proteomes" id="UP001148614">
    <property type="component" value="Unassembled WGS sequence"/>
</dbReference>
<protein>
    <submittedName>
        <fullName evidence="2">Uncharacterized protein</fullName>
    </submittedName>
</protein>
<feature type="region of interest" description="Disordered" evidence="1">
    <location>
        <begin position="73"/>
        <end position="108"/>
    </location>
</feature>
<reference evidence="2" key="1">
    <citation type="submission" date="2022-07" db="EMBL/GenBank/DDBJ databases">
        <title>Genome Sequence of Xylaria arbuscula.</title>
        <authorList>
            <person name="Buettner E."/>
        </authorList>
    </citation>
    <scope>NUCLEOTIDE SEQUENCE</scope>
    <source>
        <strain evidence="2">VT107</strain>
    </source>
</reference>
<dbReference type="EMBL" id="JANPWZ010001653">
    <property type="protein sequence ID" value="KAJ3564168.1"/>
    <property type="molecule type" value="Genomic_DNA"/>
</dbReference>
<evidence type="ECO:0000313" key="2">
    <source>
        <dbReference type="EMBL" id="KAJ3564168.1"/>
    </source>
</evidence>
<proteinExistence type="predicted"/>
<comment type="caution">
    <text evidence="2">The sequence shown here is derived from an EMBL/GenBank/DDBJ whole genome shotgun (WGS) entry which is preliminary data.</text>
</comment>
<accession>A0A9W8TKB0</accession>
<organism evidence="2 3">
    <name type="scientific">Xylaria arbuscula</name>
    <dbReference type="NCBI Taxonomy" id="114810"/>
    <lineage>
        <taxon>Eukaryota</taxon>
        <taxon>Fungi</taxon>
        <taxon>Dikarya</taxon>
        <taxon>Ascomycota</taxon>
        <taxon>Pezizomycotina</taxon>
        <taxon>Sordariomycetes</taxon>
        <taxon>Xylariomycetidae</taxon>
        <taxon>Xylariales</taxon>
        <taxon>Xylariaceae</taxon>
        <taxon>Xylaria</taxon>
    </lineage>
</organism>
<evidence type="ECO:0000256" key="1">
    <source>
        <dbReference type="SAM" id="MobiDB-lite"/>
    </source>
</evidence>
<dbReference type="AlphaFoldDB" id="A0A9W8TKB0"/>
<sequence length="220" mass="24767">MVGPLVRRHRVIGPLWFLSRDRKGQQKRIIITAVEDLEPLPKGGYVPAMVDTSARTTNNPRFQDWRFAIPLEEEPEGSTSSSPSPSSTTSSPEERDGDTAQNPSAQPKQPMHLVFWAPWDSSTQSPSLDRDPANSDSEGEHALYLGPYRVMSLKVEGDKSKPAWDALQNFVVNAENRQAYHKRKEAVRRVLSRLWDDDLSDYSIEQLKKLVGDESTSSSF</sequence>